<dbReference type="Gene3D" id="3.40.50.720">
    <property type="entry name" value="NAD(P)-binding Rossmann-like Domain"/>
    <property type="match status" value="1"/>
</dbReference>
<reference evidence="1 2" key="1">
    <citation type="journal article" date="2016" name="Genome Announc.">
        <title>Draft Genome Sequences of Five Rapidly Growing Mycobacterium Species, M. thermoresistibile, M. fortuitum subsp. acetamidolyticum, M. canariasense, M. brisbanense, and M. novocastrense.</title>
        <authorList>
            <person name="Katahira K."/>
            <person name="Ogura Y."/>
            <person name="Gotoh Y."/>
            <person name="Hayashi T."/>
        </authorList>
    </citation>
    <scope>NUCLEOTIDE SEQUENCE [LARGE SCALE GENOMIC DNA]</scope>
    <source>
        <strain evidence="1 2">JCM6362</strain>
    </source>
</reference>
<dbReference type="NCBIfam" id="NF009092">
    <property type="entry name" value="PRK12428.1"/>
    <property type="match status" value="1"/>
</dbReference>
<accession>A0A100XIF5</accession>
<dbReference type="OMA" id="QGNAYNF"/>
<dbReference type="RefSeq" id="WP_003923899.1">
    <property type="nucleotide sequence ID" value="NZ_BCTB01000050.1"/>
</dbReference>
<dbReference type="PANTHER" id="PTHR43975">
    <property type="entry name" value="ZGC:101858"/>
    <property type="match status" value="1"/>
</dbReference>
<dbReference type="STRING" id="1797.RMCT_3962"/>
<dbReference type="SUPFAM" id="SSF51735">
    <property type="entry name" value="NAD(P)-binding Rossmann-fold domains"/>
    <property type="match status" value="1"/>
</dbReference>
<dbReference type="InterPro" id="IPR036291">
    <property type="entry name" value="NAD(P)-bd_dom_sf"/>
</dbReference>
<dbReference type="OrthoDB" id="9809287at2"/>
<dbReference type="PRINTS" id="PR00081">
    <property type="entry name" value="GDHRDH"/>
</dbReference>
<comment type="caution">
    <text evidence="1">The sequence shown here is derived from an EMBL/GenBank/DDBJ whole genome shotgun (WGS) entry which is preliminary data.</text>
</comment>
<dbReference type="PANTHER" id="PTHR43975:SF2">
    <property type="entry name" value="EG:BACR7A4.14 PROTEIN-RELATED"/>
    <property type="match status" value="1"/>
</dbReference>
<organism evidence="1 2">
    <name type="scientific">Mycolicibacterium thermoresistibile</name>
    <name type="common">Mycobacterium thermoresistibile</name>
    <dbReference type="NCBI Taxonomy" id="1797"/>
    <lineage>
        <taxon>Bacteria</taxon>
        <taxon>Bacillati</taxon>
        <taxon>Actinomycetota</taxon>
        <taxon>Actinomycetes</taxon>
        <taxon>Mycobacteriales</taxon>
        <taxon>Mycobacteriaceae</taxon>
        <taxon>Mycolicibacterium</taxon>
    </lineage>
</organism>
<dbReference type="Pfam" id="PF13561">
    <property type="entry name" value="adh_short_C2"/>
    <property type="match status" value="1"/>
</dbReference>
<evidence type="ECO:0000313" key="1">
    <source>
        <dbReference type="EMBL" id="GAT16993.1"/>
    </source>
</evidence>
<gene>
    <name evidence="1" type="ORF">RMCT_3962</name>
</gene>
<dbReference type="Pfam" id="PF00106">
    <property type="entry name" value="adh_short"/>
    <property type="match status" value="1"/>
</dbReference>
<proteinExistence type="predicted"/>
<dbReference type="EMBL" id="BCTB01000050">
    <property type="protein sequence ID" value="GAT16993.1"/>
    <property type="molecule type" value="Genomic_DNA"/>
</dbReference>
<sequence>MSEFTNRRYVVTGAASGIGDATARKLLAAGAEVTSMDRNPPSAPVSRHIEVDLANPRSIDAAVEQLEGSYDGLMNIAGIPGTAPGETVLAVNSLAVRHLTEAFLDRLNSGGTVTTVSSTAGFGWPERLEAIRDLLATESFEDGARWFKEHPQQGNAYNFSKEVTTVYTMTMGLTAAQRGIRINAVLPGPVETPILADFEESMGKDTLDGVKALLGRHASPDDIADVVVFLASDAARWINGQAVAVDGGITGAVASGVVPKPEF</sequence>
<evidence type="ECO:0000313" key="2">
    <source>
        <dbReference type="Proteomes" id="UP000069654"/>
    </source>
</evidence>
<reference evidence="2" key="2">
    <citation type="submission" date="2016-02" db="EMBL/GenBank/DDBJ databases">
        <title>Draft genome sequence of five rapidly growing Mycobacterium species.</title>
        <authorList>
            <person name="Katahira K."/>
            <person name="Gotou Y."/>
            <person name="Iida K."/>
            <person name="Ogura Y."/>
            <person name="Hayashi T."/>
        </authorList>
    </citation>
    <scope>NUCLEOTIDE SEQUENCE [LARGE SCALE GENOMIC DNA]</scope>
    <source>
        <strain evidence="2">JCM6362</strain>
    </source>
</reference>
<dbReference type="InterPro" id="IPR002347">
    <property type="entry name" value="SDR_fam"/>
</dbReference>
<dbReference type="AlphaFoldDB" id="A0A100XIF5"/>
<protein>
    <submittedName>
        <fullName evidence="1">3-alpha-hydroxysteroid dehydrogenase</fullName>
    </submittedName>
</protein>
<dbReference type="Proteomes" id="UP000069654">
    <property type="component" value="Unassembled WGS sequence"/>
</dbReference>
<name>A0A100XIF5_MYCTH</name>